<sequence>MSRLIPSQLAARADAAIAEAEELSRTQSINTPIFVCAASFPDMPTPLFIFEPRYRLMIERAWHGNRLFGMVLPNLGTDEGLGNVHFNRHGTMLYIETLHLQEDGRSHLFCRGTSRFIINEWGWKDEYLVASTKRISDIPPSMEENMEMRRVAAGAPSTRALMEEAFEFAQYWAVGLHPGAMAAYGEPPRNERTLAYWLAVILPIARRNQYQMIKAQSVRERLEIAVGWTRTMERNW</sequence>
<dbReference type="SMART" id="SM00464">
    <property type="entry name" value="LON"/>
    <property type="match status" value="1"/>
</dbReference>
<feature type="domain" description="Lon N-terminal" evidence="1">
    <location>
        <begin position="20"/>
        <end position="233"/>
    </location>
</feature>
<name>U4L2J0_PYROM</name>
<dbReference type="PANTHER" id="PTHR23327:SF42">
    <property type="entry name" value="LON PEPTIDASE N-TERMINAL DOMAIN AND RING FINGER PROTEIN C14F5.10C"/>
    <property type="match status" value="1"/>
</dbReference>
<dbReference type="InterPro" id="IPR046336">
    <property type="entry name" value="Lon_prtase_N_sf"/>
</dbReference>
<keyword evidence="3" id="KW-1185">Reference proteome</keyword>
<dbReference type="Gene3D" id="2.30.130.40">
    <property type="entry name" value="LON domain-like"/>
    <property type="match status" value="1"/>
</dbReference>
<evidence type="ECO:0000313" key="2">
    <source>
        <dbReference type="EMBL" id="CCX09509.1"/>
    </source>
</evidence>
<organism evidence="2 3">
    <name type="scientific">Pyronema omphalodes (strain CBS 100304)</name>
    <name type="common">Pyronema confluens</name>
    <dbReference type="NCBI Taxonomy" id="1076935"/>
    <lineage>
        <taxon>Eukaryota</taxon>
        <taxon>Fungi</taxon>
        <taxon>Dikarya</taxon>
        <taxon>Ascomycota</taxon>
        <taxon>Pezizomycotina</taxon>
        <taxon>Pezizomycetes</taxon>
        <taxon>Pezizales</taxon>
        <taxon>Pyronemataceae</taxon>
        <taxon>Pyronema</taxon>
    </lineage>
</organism>
<dbReference type="InterPro" id="IPR003111">
    <property type="entry name" value="Lon_prtase_N"/>
</dbReference>
<dbReference type="PANTHER" id="PTHR23327">
    <property type="entry name" value="RING FINGER PROTEIN 127"/>
    <property type="match status" value="1"/>
</dbReference>
<dbReference type="PROSITE" id="PS51787">
    <property type="entry name" value="LON_N"/>
    <property type="match status" value="1"/>
</dbReference>
<accession>U4L2J0</accession>
<evidence type="ECO:0000259" key="1">
    <source>
        <dbReference type="PROSITE" id="PS51787"/>
    </source>
</evidence>
<dbReference type="Proteomes" id="UP000018144">
    <property type="component" value="Unassembled WGS sequence"/>
</dbReference>
<dbReference type="InterPro" id="IPR015947">
    <property type="entry name" value="PUA-like_sf"/>
</dbReference>
<dbReference type="eggNOG" id="KOG4159">
    <property type="taxonomic scope" value="Eukaryota"/>
</dbReference>
<dbReference type="OrthoDB" id="264917at2759"/>
<dbReference type="AlphaFoldDB" id="U4L2J0"/>
<proteinExistence type="predicted"/>
<reference evidence="2 3" key="1">
    <citation type="journal article" date="2013" name="PLoS Genet.">
        <title>The genome and development-dependent transcriptomes of Pyronema confluens: a window into fungal evolution.</title>
        <authorList>
            <person name="Traeger S."/>
            <person name="Altegoer F."/>
            <person name="Freitag M."/>
            <person name="Gabaldon T."/>
            <person name="Kempken F."/>
            <person name="Kumar A."/>
            <person name="Marcet-Houben M."/>
            <person name="Poggeler S."/>
            <person name="Stajich J.E."/>
            <person name="Nowrousian M."/>
        </authorList>
    </citation>
    <scope>NUCLEOTIDE SEQUENCE [LARGE SCALE GENOMIC DNA]</scope>
    <source>
        <strain evidence="3">CBS 100304</strain>
        <tissue evidence="2">Vegetative mycelium</tissue>
    </source>
</reference>
<dbReference type="Pfam" id="PF02190">
    <property type="entry name" value="LON_substr_bdg"/>
    <property type="match status" value="1"/>
</dbReference>
<evidence type="ECO:0000313" key="3">
    <source>
        <dbReference type="Proteomes" id="UP000018144"/>
    </source>
</evidence>
<dbReference type="GO" id="GO:0061630">
    <property type="term" value="F:ubiquitin protein ligase activity"/>
    <property type="evidence" value="ECO:0007669"/>
    <property type="project" value="TreeGrafter"/>
</dbReference>
<dbReference type="EMBL" id="HF935468">
    <property type="protein sequence ID" value="CCX09509.1"/>
    <property type="molecule type" value="Genomic_DNA"/>
</dbReference>
<dbReference type="SUPFAM" id="SSF88697">
    <property type="entry name" value="PUA domain-like"/>
    <property type="match status" value="1"/>
</dbReference>
<gene>
    <name evidence="2" type="ORF">PCON_09102</name>
</gene>
<protein>
    <submittedName>
        <fullName evidence="2">Similar to LON peptidase N-terminal domain and RING finger protein 1 acc. no. Q17RB8</fullName>
    </submittedName>
</protein>
<dbReference type="STRING" id="1076935.U4L2J0"/>
<dbReference type="OMA" id="HIEEMEX"/>